<evidence type="ECO:0000313" key="1">
    <source>
        <dbReference type="EMBL" id="KKM87447.1"/>
    </source>
</evidence>
<comment type="caution">
    <text evidence="1">The sequence shown here is derived from an EMBL/GenBank/DDBJ whole genome shotgun (WGS) entry which is preliminary data.</text>
</comment>
<dbReference type="AlphaFoldDB" id="A0A0F9P1U3"/>
<name>A0A0F9P1U3_9ZZZZ</name>
<reference evidence="1" key="1">
    <citation type="journal article" date="2015" name="Nature">
        <title>Complex archaea that bridge the gap between prokaryotes and eukaryotes.</title>
        <authorList>
            <person name="Spang A."/>
            <person name="Saw J.H."/>
            <person name="Jorgensen S.L."/>
            <person name="Zaremba-Niedzwiedzka K."/>
            <person name="Martijn J."/>
            <person name="Lind A.E."/>
            <person name="van Eijk R."/>
            <person name="Schleper C."/>
            <person name="Guy L."/>
            <person name="Ettema T.J."/>
        </authorList>
    </citation>
    <scope>NUCLEOTIDE SEQUENCE</scope>
</reference>
<proteinExistence type="predicted"/>
<dbReference type="PROSITE" id="PS51257">
    <property type="entry name" value="PROKAR_LIPOPROTEIN"/>
    <property type="match status" value="1"/>
</dbReference>
<protein>
    <recommendedName>
        <fullName evidence="2">Lipoprotein</fullName>
    </recommendedName>
</protein>
<organism evidence="1">
    <name type="scientific">marine sediment metagenome</name>
    <dbReference type="NCBI Taxonomy" id="412755"/>
    <lineage>
        <taxon>unclassified sequences</taxon>
        <taxon>metagenomes</taxon>
        <taxon>ecological metagenomes</taxon>
    </lineage>
</organism>
<gene>
    <name evidence="1" type="ORF">LCGC14_1268720</name>
</gene>
<accession>A0A0F9P1U3</accession>
<dbReference type="EMBL" id="LAZR01007099">
    <property type="protein sequence ID" value="KKM87447.1"/>
    <property type="molecule type" value="Genomic_DNA"/>
</dbReference>
<sequence length="80" mass="9541">MRYILFLVVIGFLIGCGSKGSDAKLLRELYFKAGVYYATDVRFKEPVRYRKCETYLDIYHLAWEKYMLDEGLKFIVEKKK</sequence>
<evidence type="ECO:0008006" key="2">
    <source>
        <dbReference type="Google" id="ProtNLM"/>
    </source>
</evidence>